<proteinExistence type="predicted"/>
<comment type="caution">
    <text evidence="1">The sequence shown here is derived from an EMBL/GenBank/DDBJ whole genome shotgun (WGS) entry which is preliminary data.</text>
</comment>
<organism evidence="1 2">
    <name type="scientific">Pyricularia grisea</name>
    <name type="common">Crabgrass-specific blast fungus</name>
    <name type="synonym">Magnaporthe grisea</name>
    <dbReference type="NCBI Taxonomy" id="148305"/>
    <lineage>
        <taxon>Eukaryota</taxon>
        <taxon>Fungi</taxon>
        <taxon>Dikarya</taxon>
        <taxon>Ascomycota</taxon>
        <taxon>Pezizomycotina</taxon>
        <taxon>Sordariomycetes</taxon>
        <taxon>Sordariomycetidae</taxon>
        <taxon>Magnaporthales</taxon>
        <taxon>Pyriculariaceae</taxon>
        <taxon>Pyricularia</taxon>
    </lineage>
</organism>
<sequence length="131" mass="15236">MILLAFWVMPRLQRRRMLSRFPIHGGEHGRHLSRDKVYWPNSEIIYLQAYQKFPNVVHRMTTADGEKNRPFCRSGTWGSSDTCPTTRSTATSPELSGTPEYVDAYANLTVCLIRTLKQCLRWMSLSCRERP</sequence>
<keyword evidence="2" id="KW-1185">Reference proteome</keyword>
<name>A0ABQ8NN70_PYRGI</name>
<gene>
    <name evidence="1" type="ORF">MCOR33_004402</name>
</gene>
<dbReference type="EMBL" id="JABSND010000064">
    <property type="protein sequence ID" value="KAI6299702.1"/>
    <property type="molecule type" value="Genomic_DNA"/>
</dbReference>
<dbReference type="Proteomes" id="UP001059893">
    <property type="component" value="Unassembled WGS sequence"/>
</dbReference>
<reference evidence="1" key="1">
    <citation type="submission" date="2021-01" db="EMBL/GenBank/DDBJ databases">
        <title>Deciphering the adaptive evolutionary patterns associated with biogeogrpahic diversity in the finger millet blast pathogen Magnaporthe oryzae in Eastern Africa.</title>
        <authorList>
            <person name="Onyema G."/>
            <person name="Shittu T.A."/>
            <person name="Dodsworth S."/>
            <person name="Devilliers S."/>
            <person name="Muthumeenakshi S."/>
            <person name="Sreenivasaprasad S."/>
        </authorList>
    </citation>
    <scope>NUCLEOTIDE SEQUENCE</scope>
    <source>
        <strain evidence="1">D15/s37</strain>
    </source>
</reference>
<accession>A0ABQ8NN70</accession>
<evidence type="ECO:0000313" key="1">
    <source>
        <dbReference type="EMBL" id="KAI6299702.1"/>
    </source>
</evidence>
<protein>
    <submittedName>
        <fullName evidence="1">Uncharacterized protein</fullName>
    </submittedName>
</protein>
<evidence type="ECO:0000313" key="2">
    <source>
        <dbReference type="Proteomes" id="UP001059893"/>
    </source>
</evidence>